<dbReference type="AlphaFoldDB" id="A0AAE0IQG2"/>
<accession>A0AAE0IQG2</accession>
<keyword evidence="2" id="KW-0732">Signal</keyword>
<evidence type="ECO:0000256" key="2">
    <source>
        <dbReference type="SAM" id="SignalP"/>
    </source>
</evidence>
<feature type="compositionally biased region" description="Polar residues" evidence="1">
    <location>
        <begin position="168"/>
        <end position="179"/>
    </location>
</feature>
<evidence type="ECO:0000313" key="4">
    <source>
        <dbReference type="Proteomes" id="UP001283341"/>
    </source>
</evidence>
<gene>
    <name evidence="3" type="ORF">B0H66DRAFT_526845</name>
</gene>
<organism evidence="3 4">
    <name type="scientific">Apodospora peruviana</name>
    <dbReference type="NCBI Taxonomy" id="516989"/>
    <lineage>
        <taxon>Eukaryota</taxon>
        <taxon>Fungi</taxon>
        <taxon>Dikarya</taxon>
        <taxon>Ascomycota</taxon>
        <taxon>Pezizomycotina</taxon>
        <taxon>Sordariomycetes</taxon>
        <taxon>Sordariomycetidae</taxon>
        <taxon>Sordariales</taxon>
        <taxon>Lasiosphaeriaceae</taxon>
        <taxon>Apodospora</taxon>
    </lineage>
</organism>
<evidence type="ECO:0000256" key="1">
    <source>
        <dbReference type="SAM" id="MobiDB-lite"/>
    </source>
</evidence>
<reference evidence="3" key="2">
    <citation type="submission" date="2023-06" db="EMBL/GenBank/DDBJ databases">
        <authorList>
            <consortium name="Lawrence Berkeley National Laboratory"/>
            <person name="Haridas S."/>
            <person name="Hensen N."/>
            <person name="Bonometti L."/>
            <person name="Westerberg I."/>
            <person name="Brannstrom I.O."/>
            <person name="Guillou S."/>
            <person name="Cros-Aarteil S."/>
            <person name="Calhoun S."/>
            <person name="Kuo A."/>
            <person name="Mondo S."/>
            <person name="Pangilinan J."/>
            <person name="Riley R."/>
            <person name="Labutti K."/>
            <person name="Andreopoulos B."/>
            <person name="Lipzen A."/>
            <person name="Chen C."/>
            <person name="Yanf M."/>
            <person name="Daum C."/>
            <person name="Ng V."/>
            <person name="Clum A."/>
            <person name="Steindorff A."/>
            <person name="Ohm R."/>
            <person name="Martin F."/>
            <person name="Silar P."/>
            <person name="Natvig D."/>
            <person name="Lalanne C."/>
            <person name="Gautier V."/>
            <person name="Ament-Velasquez S.L."/>
            <person name="Kruys A."/>
            <person name="Hutchinson M.I."/>
            <person name="Powell A.J."/>
            <person name="Barry K."/>
            <person name="Miller A.N."/>
            <person name="Grigoriev I.V."/>
            <person name="Debuchy R."/>
            <person name="Gladieux P."/>
            <person name="Thoren M.H."/>
            <person name="Johannesson H."/>
        </authorList>
    </citation>
    <scope>NUCLEOTIDE SEQUENCE</scope>
    <source>
        <strain evidence="3">CBS 118394</strain>
    </source>
</reference>
<protein>
    <submittedName>
        <fullName evidence="3">Uncharacterized protein</fullName>
    </submittedName>
</protein>
<name>A0AAE0IQG2_9PEZI</name>
<evidence type="ECO:0000313" key="3">
    <source>
        <dbReference type="EMBL" id="KAK3329458.1"/>
    </source>
</evidence>
<comment type="caution">
    <text evidence="3">The sequence shown here is derived from an EMBL/GenBank/DDBJ whole genome shotgun (WGS) entry which is preliminary data.</text>
</comment>
<keyword evidence="4" id="KW-1185">Reference proteome</keyword>
<reference evidence="3" key="1">
    <citation type="journal article" date="2023" name="Mol. Phylogenet. Evol.">
        <title>Genome-scale phylogeny and comparative genomics of the fungal order Sordariales.</title>
        <authorList>
            <person name="Hensen N."/>
            <person name="Bonometti L."/>
            <person name="Westerberg I."/>
            <person name="Brannstrom I.O."/>
            <person name="Guillou S."/>
            <person name="Cros-Aarteil S."/>
            <person name="Calhoun S."/>
            <person name="Haridas S."/>
            <person name="Kuo A."/>
            <person name="Mondo S."/>
            <person name="Pangilinan J."/>
            <person name="Riley R."/>
            <person name="LaButti K."/>
            <person name="Andreopoulos B."/>
            <person name="Lipzen A."/>
            <person name="Chen C."/>
            <person name="Yan M."/>
            <person name="Daum C."/>
            <person name="Ng V."/>
            <person name="Clum A."/>
            <person name="Steindorff A."/>
            <person name="Ohm R.A."/>
            <person name="Martin F."/>
            <person name="Silar P."/>
            <person name="Natvig D.O."/>
            <person name="Lalanne C."/>
            <person name="Gautier V."/>
            <person name="Ament-Velasquez S.L."/>
            <person name="Kruys A."/>
            <person name="Hutchinson M.I."/>
            <person name="Powell A.J."/>
            <person name="Barry K."/>
            <person name="Miller A.N."/>
            <person name="Grigoriev I.V."/>
            <person name="Debuchy R."/>
            <person name="Gladieux P."/>
            <person name="Hiltunen Thoren M."/>
            <person name="Johannesson H."/>
        </authorList>
    </citation>
    <scope>NUCLEOTIDE SEQUENCE</scope>
    <source>
        <strain evidence="3">CBS 118394</strain>
    </source>
</reference>
<feature type="chain" id="PRO_5041900712" evidence="2">
    <location>
        <begin position="25"/>
        <end position="179"/>
    </location>
</feature>
<feature type="region of interest" description="Disordered" evidence="1">
    <location>
        <begin position="152"/>
        <end position="179"/>
    </location>
</feature>
<dbReference type="EMBL" id="JAUEDM010000001">
    <property type="protein sequence ID" value="KAK3329458.1"/>
    <property type="molecule type" value="Genomic_DNA"/>
</dbReference>
<proteinExistence type="predicted"/>
<sequence length="179" mass="19785">MRLQFLLPPLIAAFSLGNSLLVSASPVACPDLKRDAILKGELPKEACCSYGKCLGDVVPETCISTAQDDQDHGTKKEMIRCIAGQDLRDMGLFQRGMRVDGFLFQLSISIYPKHVSISITAPSHPSSLLVFSFIHFFPWNQVREMVDVSKYENPSSRGNINKKVGPPQATTPTYRPQNS</sequence>
<feature type="signal peptide" evidence="2">
    <location>
        <begin position="1"/>
        <end position="24"/>
    </location>
</feature>
<dbReference type="Proteomes" id="UP001283341">
    <property type="component" value="Unassembled WGS sequence"/>
</dbReference>